<dbReference type="STRING" id="2094558.A0A314XS27"/>
<accession>A0A314XS27</accession>
<keyword evidence="4" id="KW-0804">Transcription</keyword>
<dbReference type="OrthoDB" id="1911901at2759"/>
<dbReference type="AlphaFoldDB" id="A0A314XS27"/>
<dbReference type="InterPro" id="IPR005333">
    <property type="entry name" value="Transcription_factor_TCP"/>
</dbReference>
<keyword evidence="9" id="KW-1185">Reference proteome</keyword>
<evidence type="ECO:0000256" key="4">
    <source>
        <dbReference type="ARBA" id="ARBA00023163"/>
    </source>
</evidence>
<dbReference type="InterPro" id="IPR017887">
    <property type="entry name" value="TF_TCP_subgr"/>
</dbReference>
<protein>
    <submittedName>
        <fullName evidence="8">Transcription factor TCP20</fullName>
    </submittedName>
</protein>
<comment type="subcellular location">
    <subcellularLocation>
        <location evidence="1">Nucleus</location>
    </subcellularLocation>
</comment>
<evidence type="ECO:0000256" key="1">
    <source>
        <dbReference type="ARBA" id="ARBA00004123"/>
    </source>
</evidence>
<evidence type="ECO:0000256" key="3">
    <source>
        <dbReference type="ARBA" id="ARBA00023125"/>
    </source>
</evidence>
<dbReference type="Proteomes" id="UP000250321">
    <property type="component" value="Unassembled WGS sequence"/>
</dbReference>
<feature type="region of interest" description="Disordered" evidence="6">
    <location>
        <begin position="60"/>
        <end position="86"/>
    </location>
</feature>
<evidence type="ECO:0000313" key="9">
    <source>
        <dbReference type="Proteomes" id="UP000250321"/>
    </source>
</evidence>
<keyword evidence="3" id="KW-0238">DNA-binding</keyword>
<feature type="compositionally biased region" description="Low complexity" evidence="6">
    <location>
        <begin position="69"/>
        <end position="79"/>
    </location>
</feature>
<proteinExistence type="predicted"/>
<dbReference type="PROSITE" id="PS51369">
    <property type="entry name" value="TCP"/>
    <property type="match status" value="1"/>
</dbReference>
<sequence>MVLSSLSLPKTVKTHESLGLFRSPSSIKEDPFFFLPYFFFPVHGSQGLKADTRDTQLLEPPTASTTAAQQQQQQQQQQQPNMSENKPAEIKDFQIVIADKEEGKKQLAPKRSSNKDRHTKVEGRGRRIRMPALCAARIFQLTRELGHKSDGETIQWLLQQAEPSIIAATGTGTIPASALTAAGGSVSQQGTSLSAGLHQKIDELGGSSIGSGSRTSWAMVGGNMGRPHVATGLWPPVSSFGFQSSSGPSTTNLGSESSNYLQKIGFPGFDLPVSNMGPMSFTSILGGGSNQQLPGLELGLSQDGHIGVLNSQALSQIYQQMGHARVHQHQHQHQHPHQQPPAKDDSQGSGQ</sequence>
<evidence type="ECO:0000256" key="2">
    <source>
        <dbReference type="ARBA" id="ARBA00023015"/>
    </source>
</evidence>
<dbReference type="GO" id="GO:0003700">
    <property type="term" value="F:DNA-binding transcription factor activity"/>
    <property type="evidence" value="ECO:0007669"/>
    <property type="project" value="InterPro"/>
</dbReference>
<feature type="region of interest" description="Disordered" evidence="6">
    <location>
        <begin position="320"/>
        <end position="351"/>
    </location>
</feature>
<dbReference type="GO" id="GO:0043565">
    <property type="term" value="F:sequence-specific DNA binding"/>
    <property type="evidence" value="ECO:0007669"/>
    <property type="project" value="TreeGrafter"/>
</dbReference>
<evidence type="ECO:0000256" key="6">
    <source>
        <dbReference type="SAM" id="MobiDB-lite"/>
    </source>
</evidence>
<name>A0A314XS27_PRUYE</name>
<comment type="caution">
    <text evidence="8">The sequence shown here is derived from an EMBL/GenBank/DDBJ whole genome shotgun (WGS) entry which is preliminary data.</text>
</comment>
<evidence type="ECO:0000256" key="5">
    <source>
        <dbReference type="ARBA" id="ARBA00023242"/>
    </source>
</evidence>
<evidence type="ECO:0000259" key="7">
    <source>
        <dbReference type="PROSITE" id="PS51369"/>
    </source>
</evidence>
<feature type="domain" description="TCP" evidence="7">
    <location>
        <begin position="114"/>
        <end position="168"/>
    </location>
</feature>
<keyword evidence="5" id="KW-0539">Nucleus</keyword>
<dbReference type="PANTHER" id="PTHR31072:SF264">
    <property type="entry name" value="TCP DOMAIN-CONTAINING PROTEIN"/>
    <property type="match status" value="1"/>
</dbReference>
<gene>
    <name evidence="8" type="ORF">Pyn_35378</name>
</gene>
<dbReference type="EMBL" id="PJQY01002342">
    <property type="protein sequence ID" value="PQP94470.1"/>
    <property type="molecule type" value="Genomic_DNA"/>
</dbReference>
<dbReference type="GO" id="GO:0005634">
    <property type="term" value="C:nucleus"/>
    <property type="evidence" value="ECO:0007669"/>
    <property type="project" value="UniProtKB-SubCell"/>
</dbReference>
<feature type="compositionally biased region" description="Basic residues" evidence="6">
    <location>
        <begin position="324"/>
        <end position="336"/>
    </location>
</feature>
<feature type="compositionally biased region" description="Basic and acidic residues" evidence="6">
    <location>
        <begin position="113"/>
        <end position="124"/>
    </location>
</feature>
<feature type="compositionally biased region" description="Basic and acidic residues" evidence="6">
    <location>
        <begin position="342"/>
        <end position="351"/>
    </location>
</feature>
<feature type="region of interest" description="Disordered" evidence="6">
    <location>
        <begin position="101"/>
        <end position="124"/>
    </location>
</feature>
<keyword evidence="2" id="KW-0805">Transcription regulation</keyword>
<reference evidence="8 9" key="1">
    <citation type="submission" date="2018-02" db="EMBL/GenBank/DDBJ databases">
        <title>Draft genome of wild Prunus yedoensis var. nudiflora.</title>
        <authorList>
            <person name="Baek S."/>
            <person name="Kim J.-H."/>
            <person name="Choi K."/>
            <person name="Kim G.-B."/>
            <person name="Cho A."/>
            <person name="Jang H."/>
            <person name="Shin C.-H."/>
            <person name="Yu H.-J."/>
            <person name="Mun J.-H."/>
        </authorList>
    </citation>
    <scope>NUCLEOTIDE SEQUENCE [LARGE SCALE GENOMIC DNA]</scope>
    <source>
        <strain evidence="9">cv. Jeju island</strain>
        <tissue evidence="8">Leaf</tissue>
    </source>
</reference>
<organism evidence="8 9">
    <name type="scientific">Prunus yedoensis var. nudiflora</name>
    <dbReference type="NCBI Taxonomy" id="2094558"/>
    <lineage>
        <taxon>Eukaryota</taxon>
        <taxon>Viridiplantae</taxon>
        <taxon>Streptophyta</taxon>
        <taxon>Embryophyta</taxon>
        <taxon>Tracheophyta</taxon>
        <taxon>Spermatophyta</taxon>
        <taxon>Magnoliopsida</taxon>
        <taxon>eudicotyledons</taxon>
        <taxon>Gunneridae</taxon>
        <taxon>Pentapetalae</taxon>
        <taxon>rosids</taxon>
        <taxon>fabids</taxon>
        <taxon>Rosales</taxon>
        <taxon>Rosaceae</taxon>
        <taxon>Amygdaloideae</taxon>
        <taxon>Amygdaleae</taxon>
        <taxon>Prunus</taxon>
    </lineage>
</organism>
<evidence type="ECO:0000313" key="8">
    <source>
        <dbReference type="EMBL" id="PQP94470.1"/>
    </source>
</evidence>
<dbReference type="Pfam" id="PF03634">
    <property type="entry name" value="TCP"/>
    <property type="match status" value="1"/>
</dbReference>
<dbReference type="PANTHER" id="PTHR31072">
    <property type="entry name" value="TRANSCRIPTION FACTOR TCP4-RELATED"/>
    <property type="match status" value="1"/>
</dbReference>